<evidence type="ECO:0000313" key="2">
    <source>
        <dbReference type="Proteomes" id="UP000694545"/>
    </source>
</evidence>
<reference evidence="1" key="2">
    <citation type="submission" date="2025-09" db="UniProtKB">
        <authorList>
            <consortium name="Ensembl"/>
        </authorList>
    </citation>
    <scope>IDENTIFICATION</scope>
</reference>
<evidence type="ECO:0000313" key="1">
    <source>
        <dbReference type="Ensembl" id="ENSVKKP00000025714.1"/>
    </source>
</evidence>
<dbReference type="OMA" id="ARWSIRE"/>
<accession>A0A8D2LPQ7</accession>
<dbReference type="AlphaFoldDB" id="A0A8D2LPQ7"/>
<organism evidence="1 2">
    <name type="scientific">Varanus komodoensis</name>
    <name type="common">Komodo dragon</name>
    <dbReference type="NCBI Taxonomy" id="61221"/>
    <lineage>
        <taxon>Eukaryota</taxon>
        <taxon>Metazoa</taxon>
        <taxon>Chordata</taxon>
        <taxon>Craniata</taxon>
        <taxon>Vertebrata</taxon>
        <taxon>Euteleostomi</taxon>
        <taxon>Lepidosauria</taxon>
        <taxon>Squamata</taxon>
        <taxon>Bifurcata</taxon>
        <taxon>Unidentata</taxon>
        <taxon>Episquamata</taxon>
        <taxon>Toxicofera</taxon>
        <taxon>Anguimorpha</taxon>
        <taxon>Paleoanguimorpha</taxon>
        <taxon>Varanoidea</taxon>
        <taxon>Varanidae</taxon>
        <taxon>Varanus</taxon>
    </lineage>
</organism>
<reference evidence="1" key="1">
    <citation type="submission" date="2025-08" db="UniProtKB">
        <authorList>
            <consortium name="Ensembl"/>
        </authorList>
    </citation>
    <scope>IDENTIFICATION</scope>
</reference>
<protein>
    <submittedName>
        <fullName evidence="1">Uncharacterized protein</fullName>
    </submittedName>
</protein>
<proteinExistence type="predicted"/>
<name>A0A8D2LPQ7_VARKO</name>
<sequence length="140" mass="15197">MKSWEKNGSPATSSESFEQSFPAAVLSNCRIIVFSPARLPGTKICKFSSPGICTYRTNKSFRALRNSHTGEDNVNSAAISRALDALSLCKSKRKTKKHLISSEAGLSSAVAQNSSQLFCKPESKKIPVDFSRTPAISLKK</sequence>
<dbReference type="Ensembl" id="ENSVKKT00000026342.1">
    <property type="protein sequence ID" value="ENSVKKP00000025714.1"/>
    <property type="gene ID" value="ENSVKKG00000016862.1"/>
</dbReference>
<keyword evidence="2" id="KW-1185">Reference proteome</keyword>
<dbReference type="Proteomes" id="UP000694545">
    <property type="component" value="Unplaced"/>
</dbReference>